<sequence>MSAGRETLPPSWCDASWPGDSPAKLVHFQLVGSCREALLPSCYIASWSGSSPDKLVLHHLVKRLSKKAGTIPAFWESRYCTGFTGKLTPNQAALAVGAAVSGQVAQKCYSCAFFSFNALCCAALKLIPFRKKRQAAKFSFSCSAFPAAKATVQLIRDTDWYWACMISVAATNTVYWYHLMLAIRYIRNENIGIGTLIPA</sequence>
<evidence type="ECO:0000313" key="2">
    <source>
        <dbReference type="Proteomes" id="UP000235392"/>
    </source>
</evidence>
<accession>A0A2N5VKQ0</accession>
<name>A0A2N5VKQ0_9BASI</name>
<reference evidence="1 2" key="1">
    <citation type="submission" date="2017-11" db="EMBL/GenBank/DDBJ databases">
        <title>De novo assembly and phasing of dikaryotic genomes from two isolates of Puccinia coronata f. sp. avenae, the causal agent of oat crown rust.</title>
        <authorList>
            <person name="Miller M.E."/>
            <person name="Zhang Y."/>
            <person name="Omidvar V."/>
            <person name="Sperschneider J."/>
            <person name="Schwessinger B."/>
            <person name="Raley C."/>
            <person name="Palmer J.M."/>
            <person name="Garnica D."/>
            <person name="Upadhyaya N."/>
            <person name="Rathjen J."/>
            <person name="Taylor J.M."/>
            <person name="Park R.F."/>
            <person name="Dodds P.N."/>
            <person name="Hirsch C.D."/>
            <person name="Kianian S.F."/>
            <person name="Figueroa M."/>
        </authorList>
    </citation>
    <scope>NUCLEOTIDE SEQUENCE [LARGE SCALE GENOMIC DNA]</scope>
    <source>
        <strain evidence="1">12SD80</strain>
    </source>
</reference>
<evidence type="ECO:0000313" key="1">
    <source>
        <dbReference type="EMBL" id="PLW50573.1"/>
    </source>
</evidence>
<gene>
    <name evidence="1" type="ORF">PCASD_01504</name>
</gene>
<organism evidence="1 2">
    <name type="scientific">Puccinia coronata f. sp. avenae</name>
    <dbReference type="NCBI Taxonomy" id="200324"/>
    <lineage>
        <taxon>Eukaryota</taxon>
        <taxon>Fungi</taxon>
        <taxon>Dikarya</taxon>
        <taxon>Basidiomycota</taxon>
        <taxon>Pucciniomycotina</taxon>
        <taxon>Pucciniomycetes</taxon>
        <taxon>Pucciniales</taxon>
        <taxon>Pucciniaceae</taxon>
        <taxon>Puccinia</taxon>
    </lineage>
</organism>
<dbReference type="AlphaFoldDB" id="A0A2N5VKQ0"/>
<dbReference type="EMBL" id="PGCI01000010">
    <property type="protein sequence ID" value="PLW50573.1"/>
    <property type="molecule type" value="Genomic_DNA"/>
</dbReference>
<dbReference type="Proteomes" id="UP000235392">
    <property type="component" value="Unassembled WGS sequence"/>
</dbReference>
<protein>
    <submittedName>
        <fullName evidence="1">Uncharacterized protein</fullName>
    </submittedName>
</protein>
<proteinExistence type="predicted"/>
<comment type="caution">
    <text evidence="1">The sequence shown here is derived from an EMBL/GenBank/DDBJ whole genome shotgun (WGS) entry which is preliminary data.</text>
</comment>